<dbReference type="InterPro" id="IPR023213">
    <property type="entry name" value="CAT-like_dom_sf"/>
</dbReference>
<evidence type="ECO:0000313" key="1">
    <source>
        <dbReference type="EMBL" id="RLY51141.1"/>
    </source>
</evidence>
<proteinExistence type="predicted"/>
<feature type="non-terminal residue" evidence="1">
    <location>
        <position position="395"/>
    </location>
</feature>
<dbReference type="PANTHER" id="PTHR45527">
    <property type="entry name" value="NONRIBOSOMAL PEPTIDE SYNTHETASE"/>
    <property type="match status" value="1"/>
</dbReference>
<accession>A0A3L9HNA3</accession>
<organism evidence="1 2">
    <name type="scientific">Escherichia coli</name>
    <dbReference type="NCBI Taxonomy" id="562"/>
    <lineage>
        <taxon>Bacteria</taxon>
        <taxon>Pseudomonadati</taxon>
        <taxon>Pseudomonadota</taxon>
        <taxon>Gammaproteobacteria</taxon>
        <taxon>Enterobacterales</taxon>
        <taxon>Enterobacteriaceae</taxon>
        <taxon>Escherichia</taxon>
    </lineage>
</organism>
<dbReference type="Pfam" id="PF00668">
    <property type="entry name" value="Condensation"/>
    <property type="match status" value="1"/>
</dbReference>
<sequence>MSQHLPLVAAQPGIWMAEKLSELPSAWSVAHYVELTGEVDSPLLARAVVAGLAQADTLRMRFTEDNGEVWQWVDDALTFELPEIIDLRTNIDPHGTAQALMQADLQQDLRVDSGKPLVFHQLIQVADNRWYWYQRYHHLLVDGFSFPAITRQIANIYCTWLRGEPTPASPFTPFADVVEEYQQYRESEAWQRDAAFWAEQRRQLPPPASLSPAPLPGRSASADILRLKLEFTDGEFRQLAMQLSGVQRTDLALALAALWLGRLCNRMDYAAGFIFMRRLGSAALTATGPVLNVLPLGIHIAAQETLPELATRLAAQLKKMRRHQRYDAEQIVRDSGRAAGDEPLFGPVLNIKVFDYQLDIPGVQAQTHTLATGPVNDLELALFPDEHGDLSIEIL</sequence>
<dbReference type="FunFam" id="3.30.559.10:FF:000020">
    <property type="entry name" value="Enterobactin synthetase component F"/>
    <property type="match status" value="1"/>
</dbReference>
<dbReference type="GO" id="GO:0031177">
    <property type="term" value="F:phosphopantetheine binding"/>
    <property type="evidence" value="ECO:0007669"/>
    <property type="project" value="TreeGrafter"/>
</dbReference>
<dbReference type="GO" id="GO:0044550">
    <property type="term" value="P:secondary metabolite biosynthetic process"/>
    <property type="evidence" value="ECO:0007669"/>
    <property type="project" value="TreeGrafter"/>
</dbReference>
<dbReference type="PANTHER" id="PTHR45527:SF1">
    <property type="entry name" value="FATTY ACID SYNTHASE"/>
    <property type="match status" value="1"/>
</dbReference>
<gene>
    <name evidence="1" type="primary">entF</name>
    <name evidence="1" type="ORF">EAI46_28265</name>
</gene>
<dbReference type="Proteomes" id="UP000281340">
    <property type="component" value="Unassembled WGS sequence"/>
</dbReference>
<dbReference type="AlphaFoldDB" id="A0A3L9HNA3"/>
<reference evidence="1 2" key="1">
    <citation type="submission" date="2018-10" db="EMBL/GenBank/DDBJ databases">
        <title>Comparison of Escherichia coli isolates recovered from retail chicken and from chicken fecal samples by antimicrobial susceptibility test and whole genome sequencing.</title>
        <authorList>
            <person name="Tang B."/>
            <person name="Ma Y."/>
            <person name="He X."/>
            <person name="Cao L."/>
            <person name="Xia X."/>
            <person name="Yang H."/>
        </authorList>
    </citation>
    <scope>NUCLEOTIDE SEQUENCE [LARGE SCALE GENOMIC DNA]</scope>
    <source>
        <strain evidence="1 2">CMJH98b</strain>
    </source>
</reference>
<dbReference type="GO" id="GO:0005737">
    <property type="term" value="C:cytoplasm"/>
    <property type="evidence" value="ECO:0007669"/>
    <property type="project" value="TreeGrafter"/>
</dbReference>
<dbReference type="Gene3D" id="3.30.559.30">
    <property type="entry name" value="Nonribosomal peptide synthetase, condensation domain"/>
    <property type="match status" value="1"/>
</dbReference>
<dbReference type="SUPFAM" id="SSF52777">
    <property type="entry name" value="CoA-dependent acyltransferases"/>
    <property type="match status" value="2"/>
</dbReference>
<name>A0A3L9HNA3_ECOLX</name>
<evidence type="ECO:0000313" key="2">
    <source>
        <dbReference type="Proteomes" id="UP000281340"/>
    </source>
</evidence>
<dbReference type="Gene3D" id="3.30.559.10">
    <property type="entry name" value="Chloramphenicol acetyltransferase-like domain"/>
    <property type="match status" value="1"/>
</dbReference>
<dbReference type="GO" id="GO:0043041">
    <property type="term" value="P:amino acid activation for nonribosomal peptide biosynthetic process"/>
    <property type="evidence" value="ECO:0007669"/>
    <property type="project" value="TreeGrafter"/>
</dbReference>
<dbReference type="EMBL" id="RDDM01000595">
    <property type="protein sequence ID" value="RLY51141.1"/>
    <property type="molecule type" value="Genomic_DNA"/>
</dbReference>
<comment type="caution">
    <text evidence="1">The sequence shown here is derived from an EMBL/GenBank/DDBJ whole genome shotgun (WGS) entry which is preliminary data.</text>
</comment>
<dbReference type="GO" id="GO:0003824">
    <property type="term" value="F:catalytic activity"/>
    <property type="evidence" value="ECO:0007669"/>
    <property type="project" value="InterPro"/>
</dbReference>
<protein>
    <submittedName>
        <fullName evidence="1">Non-ribosomal peptide synthetase</fullName>
    </submittedName>
</protein>
<dbReference type="InterPro" id="IPR001242">
    <property type="entry name" value="Condensation_dom"/>
</dbReference>